<evidence type="ECO:0000256" key="1">
    <source>
        <dbReference type="ARBA" id="ARBA00004948"/>
    </source>
</evidence>
<name>A0A2T4Q448_STAWA</name>
<evidence type="ECO:0000256" key="2">
    <source>
        <dbReference type="ARBA" id="ARBA00022977"/>
    </source>
</evidence>
<dbReference type="STRING" id="1194526.A284_01980"/>
<dbReference type="AlphaFoldDB" id="A0A2T4Q448"/>
<sequence length="196" mass="22419">MYIFIAITYYKELSLQDLKHFMTIEPAIDGLLFRTPMSTLALQRFITRLIAVGFPKDKIMIHSNLNLLKALNLQCIHFKENDKRAFLIKQQYPELIVGMSTHNIEMVKQCHAYQLDYVFFGHIFSTSSHPGEPPRTNQEIHDVLKIDMPIYAIGGISPSTISQLPTGFDGLCAISFFMTSTVSDINSLKRKWHSHA</sequence>
<dbReference type="Proteomes" id="UP000240717">
    <property type="component" value="Unassembled WGS sequence"/>
</dbReference>
<dbReference type="GO" id="GO:0004789">
    <property type="term" value="F:thiamine-phosphate diphosphorylase activity"/>
    <property type="evidence" value="ECO:0007669"/>
    <property type="project" value="TreeGrafter"/>
</dbReference>
<dbReference type="GO" id="GO:0005737">
    <property type="term" value="C:cytoplasm"/>
    <property type="evidence" value="ECO:0007669"/>
    <property type="project" value="TreeGrafter"/>
</dbReference>
<dbReference type="CDD" id="cd00564">
    <property type="entry name" value="TMP_TenI"/>
    <property type="match status" value="1"/>
</dbReference>
<evidence type="ECO:0000259" key="3">
    <source>
        <dbReference type="Pfam" id="PF02581"/>
    </source>
</evidence>
<dbReference type="EMBL" id="PZEV01000001">
    <property type="protein sequence ID" value="PTI52757.1"/>
    <property type="molecule type" value="Genomic_DNA"/>
</dbReference>
<accession>A0A2T4Q448</accession>
<proteinExistence type="predicted"/>
<comment type="pathway">
    <text evidence="1">Cofactor biosynthesis; thiamine diphosphate biosynthesis.</text>
</comment>
<reference evidence="4 5" key="1">
    <citation type="journal article" date="2016" name="Front. Microbiol.">
        <title>Comprehensive Phylogenetic Analysis of Bovine Non-aureus Staphylococci Species Based on Whole-Genome Sequencing.</title>
        <authorList>
            <person name="Naushad S."/>
            <person name="Barkema H.W."/>
            <person name="Luby C."/>
            <person name="Condas L.A."/>
            <person name="Nobrega D.B."/>
            <person name="Carson D.A."/>
            <person name="De Buck J."/>
        </authorList>
    </citation>
    <scope>NUCLEOTIDE SEQUENCE [LARGE SCALE GENOMIC DNA]</scope>
    <source>
        <strain evidence="4 5">SNUC 2993</strain>
    </source>
</reference>
<comment type="caution">
    <text evidence="4">The sequence shown here is derived from an EMBL/GenBank/DDBJ whole genome shotgun (WGS) entry which is preliminary data.</text>
</comment>
<dbReference type="GO" id="GO:0009228">
    <property type="term" value="P:thiamine biosynthetic process"/>
    <property type="evidence" value="ECO:0007669"/>
    <property type="project" value="UniProtKB-KW"/>
</dbReference>
<dbReference type="PANTHER" id="PTHR20857">
    <property type="entry name" value="THIAMINE-PHOSPHATE PYROPHOSPHORYLASE"/>
    <property type="match status" value="1"/>
</dbReference>
<gene>
    <name evidence="4" type="ORF">BU085_00625</name>
</gene>
<evidence type="ECO:0000313" key="5">
    <source>
        <dbReference type="Proteomes" id="UP000240717"/>
    </source>
</evidence>
<organism evidence="4 5">
    <name type="scientific">Staphylococcus warneri</name>
    <dbReference type="NCBI Taxonomy" id="1292"/>
    <lineage>
        <taxon>Bacteria</taxon>
        <taxon>Bacillati</taxon>
        <taxon>Bacillota</taxon>
        <taxon>Bacilli</taxon>
        <taxon>Bacillales</taxon>
        <taxon>Staphylococcaceae</taxon>
        <taxon>Staphylococcus</taxon>
    </lineage>
</organism>
<evidence type="ECO:0000313" key="4">
    <source>
        <dbReference type="EMBL" id="PTI52757.1"/>
    </source>
</evidence>
<dbReference type="InterPro" id="IPR013785">
    <property type="entry name" value="Aldolase_TIM"/>
</dbReference>
<dbReference type="InterPro" id="IPR022998">
    <property type="entry name" value="ThiamineP_synth_TenI"/>
</dbReference>
<dbReference type="RefSeq" id="WP_075778739.1">
    <property type="nucleotide sequence ID" value="NZ_JAIBNN010000002.1"/>
</dbReference>
<protein>
    <submittedName>
        <fullName evidence="4">Thiamine phosphate synthase</fullName>
    </submittedName>
</protein>
<dbReference type="InterPro" id="IPR036206">
    <property type="entry name" value="ThiamineP_synth_sf"/>
</dbReference>
<dbReference type="SUPFAM" id="SSF51391">
    <property type="entry name" value="Thiamin phosphate synthase"/>
    <property type="match status" value="1"/>
</dbReference>
<keyword evidence="2" id="KW-0784">Thiamine biosynthesis</keyword>
<feature type="domain" description="Thiamine phosphate synthase/TenI" evidence="3">
    <location>
        <begin position="58"/>
        <end position="175"/>
    </location>
</feature>
<dbReference type="Pfam" id="PF02581">
    <property type="entry name" value="TMP-TENI"/>
    <property type="match status" value="1"/>
</dbReference>
<dbReference type="PANTHER" id="PTHR20857:SF23">
    <property type="entry name" value="THIAMINE BIOSYNTHETIC BIFUNCTIONAL ENZYME"/>
    <property type="match status" value="1"/>
</dbReference>
<dbReference type="Gene3D" id="3.20.20.70">
    <property type="entry name" value="Aldolase class I"/>
    <property type="match status" value="1"/>
</dbReference>